<evidence type="ECO:0000313" key="3">
    <source>
        <dbReference type="EMBL" id="MQX35271.1"/>
    </source>
</evidence>
<protein>
    <recommendedName>
        <fullName evidence="2">PilZ domain-containing protein</fullName>
    </recommendedName>
</protein>
<dbReference type="OrthoDB" id="7929489at2"/>
<dbReference type="Pfam" id="PF07238">
    <property type="entry name" value="PilZ"/>
    <property type="match status" value="1"/>
</dbReference>
<proteinExistence type="predicted"/>
<dbReference type="RefSeq" id="WP_153340572.1">
    <property type="nucleotide sequence ID" value="NZ_WIVE01000002.1"/>
</dbReference>
<gene>
    <name evidence="3" type="ORF">GHC57_01940</name>
</gene>
<reference evidence="3 4" key="1">
    <citation type="submission" date="2019-10" db="EMBL/GenBank/DDBJ databases">
        <title>Draft whole-genome sequence of the purple nonsulfur photosynthetic bacterium Roseospira navarrensis DSM 15114.</title>
        <authorList>
            <person name="Kyndt J.A."/>
            <person name="Meyer T.E."/>
        </authorList>
    </citation>
    <scope>NUCLEOTIDE SEQUENCE [LARGE SCALE GENOMIC DNA]</scope>
    <source>
        <strain evidence="3 4">DSM 15114</strain>
    </source>
</reference>
<accession>A0A7X2D236</accession>
<dbReference type="InterPro" id="IPR009875">
    <property type="entry name" value="PilZ_domain"/>
</dbReference>
<name>A0A7X2D236_9PROT</name>
<comment type="caution">
    <text evidence="3">The sequence shown here is derived from an EMBL/GenBank/DDBJ whole genome shotgun (WGS) entry which is preliminary data.</text>
</comment>
<dbReference type="GO" id="GO:0035438">
    <property type="term" value="F:cyclic-di-GMP binding"/>
    <property type="evidence" value="ECO:0007669"/>
    <property type="project" value="InterPro"/>
</dbReference>
<evidence type="ECO:0000259" key="2">
    <source>
        <dbReference type="Pfam" id="PF07238"/>
    </source>
</evidence>
<sequence length="129" mass="13959">MASPFPCDMSDRRGDGRPERRAMPRHAVPLSGRWVAEGRWVHVVVETISPRGASLSGLVRLPMGARGTLTLEGFPVPIPCDVRWSRDGVAGVAFRLAEADSESLRAHIERHLGMGTIQLPPLSLSAGLD</sequence>
<dbReference type="EMBL" id="WIVE01000002">
    <property type="protein sequence ID" value="MQX35271.1"/>
    <property type="molecule type" value="Genomic_DNA"/>
</dbReference>
<evidence type="ECO:0000313" key="4">
    <source>
        <dbReference type="Proteomes" id="UP000434582"/>
    </source>
</evidence>
<evidence type="ECO:0000256" key="1">
    <source>
        <dbReference type="SAM" id="MobiDB-lite"/>
    </source>
</evidence>
<feature type="domain" description="PilZ" evidence="2">
    <location>
        <begin position="19"/>
        <end position="110"/>
    </location>
</feature>
<dbReference type="Gene3D" id="2.40.10.220">
    <property type="entry name" value="predicted glycosyltransferase like domains"/>
    <property type="match status" value="1"/>
</dbReference>
<feature type="compositionally biased region" description="Basic and acidic residues" evidence="1">
    <location>
        <begin position="9"/>
        <end position="22"/>
    </location>
</feature>
<organism evidence="3 4">
    <name type="scientific">Roseospira navarrensis</name>
    <dbReference type="NCBI Taxonomy" id="140058"/>
    <lineage>
        <taxon>Bacteria</taxon>
        <taxon>Pseudomonadati</taxon>
        <taxon>Pseudomonadota</taxon>
        <taxon>Alphaproteobacteria</taxon>
        <taxon>Rhodospirillales</taxon>
        <taxon>Rhodospirillaceae</taxon>
        <taxon>Roseospira</taxon>
    </lineage>
</organism>
<dbReference type="Proteomes" id="UP000434582">
    <property type="component" value="Unassembled WGS sequence"/>
</dbReference>
<keyword evidence="4" id="KW-1185">Reference proteome</keyword>
<dbReference type="SUPFAM" id="SSF141371">
    <property type="entry name" value="PilZ domain-like"/>
    <property type="match status" value="1"/>
</dbReference>
<dbReference type="AlphaFoldDB" id="A0A7X2D236"/>
<feature type="region of interest" description="Disordered" evidence="1">
    <location>
        <begin position="1"/>
        <end position="24"/>
    </location>
</feature>